<protein>
    <submittedName>
        <fullName evidence="5">OmpA family protein</fullName>
    </submittedName>
</protein>
<evidence type="ECO:0000313" key="5">
    <source>
        <dbReference type="EMBL" id="TXB65989.1"/>
    </source>
</evidence>
<dbReference type="PANTHER" id="PTHR30329">
    <property type="entry name" value="STATOR ELEMENT OF FLAGELLAR MOTOR COMPLEX"/>
    <property type="match status" value="1"/>
</dbReference>
<feature type="compositionally biased region" description="Basic and acidic residues" evidence="2">
    <location>
        <begin position="699"/>
        <end position="715"/>
    </location>
</feature>
<feature type="region of interest" description="Disordered" evidence="2">
    <location>
        <begin position="688"/>
        <end position="715"/>
    </location>
</feature>
<dbReference type="AlphaFoldDB" id="A0A5C6RVS7"/>
<keyword evidence="6" id="KW-1185">Reference proteome</keyword>
<gene>
    <name evidence="5" type="ORF">FRY74_05305</name>
</gene>
<dbReference type="Gene3D" id="2.120.10.30">
    <property type="entry name" value="TolB, C-terminal domain"/>
    <property type="match status" value="1"/>
</dbReference>
<comment type="caution">
    <text evidence="5">The sequence shown here is derived from an EMBL/GenBank/DDBJ whole genome shotgun (WGS) entry which is preliminary data.</text>
</comment>
<keyword evidence="1" id="KW-0472">Membrane</keyword>
<dbReference type="InterPro" id="IPR050330">
    <property type="entry name" value="Bact_OuterMem_StrucFunc"/>
</dbReference>
<dbReference type="InterPro" id="IPR011990">
    <property type="entry name" value="TPR-like_helical_dom_sf"/>
</dbReference>
<evidence type="ECO:0000256" key="1">
    <source>
        <dbReference type="PROSITE-ProRule" id="PRU00473"/>
    </source>
</evidence>
<organism evidence="5 6">
    <name type="scientific">Vicingus serpentipes</name>
    <dbReference type="NCBI Taxonomy" id="1926625"/>
    <lineage>
        <taxon>Bacteria</taxon>
        <taxon>Pseudomonadati</taxon>
        <taxon>Bacteroidota</taxon>
        <taxon>Flavobacteriia</taxon>
        <taxon>Flavobacteriales</taxon>
        <taxon>Vicingaceae</taxon>
        <taxon>Vicingus</taxon>
    </lineage>
</organism>
<evidence type="ECO:0000256" key="3">
    <source>
        <dbReference type="SAM" id="SignalP"/>
    </source>
</evidence>
<dbReference type="InterPro" id="IPR006665">
    <property type="entry name" value="OmpA-like"/>
</dbReference>
<dbReference type="SUPFAM" id="SSF103088">
    <property type="entry name" value="OmpA-like"/>
    <property type="match status" value="1"/>
</dbReference>
<dbReference type="CDD" id="cd07185">
    <property type="entry name" value="OmpA_C-like"/>
    <property type="match status" value="1"/>
</dbReference>
<dbReference type="InterPro" id="IPR011042">
    <property type="entry name" value="6-blade_b-propeller_TolB-like"/>
</dbReference>
<evidence type="ECO:0000313" key="6">
    <source>
        <dbReference type="Proteomes" id="UP000321721"/>
    </source>
</evidence>
<dbReference type="SUPFAM" id="SSF48452">
    <property type="entry name" value="TPR-like"/>
    <property type="match status" value="1"/>
</dbReference>
<sequence>MKNNIRLFAVIVLLISSVFVYAQDDEKLTNKTAKELLDKAEVNFEEKNYIDALDKFKQLHDFKPSDLYYKLMMGICYTYSPEEKTKAIEIIEQVKITNPEYNLVNFYLAKAYAVNYDFDKAVNLFNMYLAGNISSEEEEKGLALQMIQNCKNAKEILADTITQNIVENVKYPINSQYSEYVPVISADESVMIFTYRGIKSKGADKVDQSMGSVDYNEDVFISYKKNGDWTEPVSIGDNINTDGHDAAIALSVDGQTLFIYKSEDNNLGDIYVSQLKGSNWSKPERIKGDVNKNDSWEGSASLSANGKVLYFASDREGGRGGRDLYKAELQSDGSWGNVQNLGYTINTAYNDDAPFIHPDNQTLYFSSEGHTSIGGYDIFYSKLDEYGSFGEALNIGYPINTIDDNRYFVLAADGKTGYYSGGGENSIGEQDIFKIITGKVGKPVLALLLGNVYFNDVATGSFLNLYRADNGEMEGNFKSNSESGKYVMALTPGRYEIEVELETGEIVRDSINLEEITEYIEMYKDFRIYSDSNLLANNNVSLQKALDDALKGENNKTIDTLFTDNVGKPKDVKPLDAGRSFKLENIFYDFDKSTLRAESKKELNHLVAILKENTAIKVEISSHTDASRNVEMAKKIFARRGLVYSKEAHDKMSRSYNEKLSQRRAQSVVDYLIANGIPKSRLVAKGYGESKPVATNDTDEGKQQNRRTEFKVLGN</sequence>
<feature type="chain" id="PRO_5023137201" evidence="3">
    <location>
        <begin position="23"/>
        <end position="715"/>
    </location>
</feature>
<dbReference type="Pfam" id="PF07676">
    <property type="entry name" value="PD40"/>
    <property type="match status" value="2"/>
</dbReference>
<dbReference type="Proteomes" id="UP000321721">
    <property type="component" value="Unassembled WGS sequence"/>
</dbReference>
<feature type="signal peptide" evidence="3">
    <location>
        <begin position="1"/>
        <end position="22"/>
    </location>
</feature>
<dbReference type="EMBL" id="VOOS01000002">
    <property type="protein sequence ID" value="TXB65989.1"/>
    <property type="molecule type" value="Genomic_DNA"/>
</dbReference>
<dbReference type="OrthoDB" id="9782229at2"/>
<dbReference type="GO" id="GO:0016020">
    <property type="term" value="C:membrane"/>
    <property type="evidence" value="ECO:0007669"/>
    <property type="project" value="UniProtKB-UniRule"/>
</dbReference>
<accession>A0A5C6RVS7</accession>
<feature type="domain" description="OmpA-like" evidence="4">
    <location>
        <begin position="575"/>
        <end position="715"/>
    </location>
</feature>
<dbReference type="Gene3D" id="3.30.1330.60">
    <property type="entry name" value="OmpA-like domain"/>
    <property type="match status" value="1"/>
</dbReference>
<reference evidence="5 6" key="1">
    <citation type="submission" date="2019-08" db="EMBL/GenBank/DDBJ databases">
        <title>Genome of Vicingus serpentipes NCIMB 15042.</title>
        <authorList>
            <person name="Bowman J.P."/>
        </authorList>
    </citation>
    <scope>NUCLEOTIDE SEQUENCE [LARGE SCALE GENOMIC DNA]</scope>
    <source>
        <strain evidence="5 6">NCIMB 15042</strain>
    </source>
</reference>
<dbReference type="InterPro" id="IPR036737">
    <property type="entry name" value="OmpA-like_sf"/>
</dbReference>
<dbReference type="Gene3D" id="1.25.40.10">
    <property type="entry name" value="Tetratricopeptide repeat domain"/>
    <property type="match status" value="1"/>
</dbReference>
<keyword evidence="3" id="KW-0732">Signal</keyword>
<dbReference type="PROSITE" id="PS51123">
    <property type="entry name" value="OMPA_2"/>
    <property type="match status" value="1"/>
</dbReference>
<evidence type="ECO:0000259" key="4">
    <source>
        <dbReference type="PROSITE" id="PS51123"/>
    </source>
</evidence>
<evidence type="ECO:0000256" key="2">
    <source>
        <dbReference type="SAM" id="MobiDB-lite"/>
    </source>
</evidence>
<dbReference type="RefSeq" id="WP_147099343.1">
    <property type="nucleotide sequence ID" value="NZ_VOOS01000002.1"/>
</dbReference>
<name>A0A5C6RVS7_9FLAO</name>
<dbReference type="InterPro" id="IPR011659">
    <property type="entry name" value="WD40"/>
</dbReference>
<proteinExistence type="predicted"/>
<dbReference type="SUPFAM" id="SSF82171">
    <property type="entry name" value="DPP6 N-terminal domain-like"/>
    <property type="match status" value="1"/>
</dbReference>
<dbReference type="Pfam" id="PF00691">
    <property type="entry name" value="OmpA"/>
    <property type="match status" value="1"/>
</dbReference>
<dbReference type="PANTHER" id="PTHR30329:SF21">
    <property type="entry name" value="LIPOPROTEIN YIAD-RELATED"/>
    <property type="match status" value="1"/>
</dbReference>